<dbReference type="GO" id="GO:0051400">
    <property type="term" value="F:BH domain binding"/>
    <property type="evidence" value="ECO:0007669"/>
    <property type="project" value="TreeGrafter"/>
</dbReference>
<evidence type="ECO:0000256" key="5">
    <source>
        <dbReference type="ARBA" id="ARBA00022989"/>
    </source>
</evidence>
<dbReference type="GO" id="GO:0012505">
    <property type="term" value="C:endomembrane system"/>
    <property type="evidence" value="ECO:0007669"/>
    <property type="project" value="UniProtKB-SubCell"/>
</dbReference>
<dbReference type="OrthoDB" id="6020735at2759"/>
<dbReference type="Pfam" id="PF00452">
    <property type="entry name" value="Bcl-2"/>
    <property type="match status" value="1"/>
</dbReference>
<sequence length="187" mass="20707">MSSFIVPSTTTITTRNSMAETLPLTRYVILSLTRSNVECPSELACKFRTLVSNVRNDKKLLLAGSCHQVSLSHENAQSTFFAIGDELFEDSINWGRIITFYAFAVEVAEFFIQKGANNLVNSVVSWTALFVEQKLAAWIKQEGGWAKLEHLEFNMSSSPSQTLLWKGLLVTATTLGLGAFAAIVYTK</sequence>
<dbReference type="InterPro" id="IPR046371">
    <property type="entry name" value="Bcl-2_BH1-3"/>
</dbReference>
<evidence type="ECO:0000256" key="3">
    <source>
        <dbReference type="ARBA" id="ARBA00022692"/>
    </source>
</evidence>
<dbReference type="KEGG" id="epa:110243117"/>
<dbReference type="PRINTS" id="PR01862">
    <property type="entry name" value="BCL2FAMILY"/>
</dbReference>
<evidence type="ECO:0000313" key="9">
    <source>
        <dbReference type="EnsemblMetazoa" id="XP_020904837.1"/>
    </source>
</evidence>
<evidence type="ECO:0000256" key="2">
    <source>
        <dbReference type="ARBA" id="ARBA00009458"/>
    </source>
</evidence>
<dbReference type="EnsemblMetazoa" id="XM_021049178.2">
    <property type="protein sequence ID" value="XP_020904837.1"/>
    <property type="gene ID" value="LOC110243117"/>
</dbReference>
<comment type="subcellular location">
    <subcellularLocation>
        <location evidence="1">Endomembrane system</location>
    </subcellularLocation>
</comment>
<dbReference type="Proteomes" id="UP000887567">
    <property type="component" value="Unplaced"/>
</dbReference>
<dbReference type="InterPro" id="IPR026298">
    <property type="entry name" value="Bcl-2_fam"/>
</dbReference>
<dbReference type="CDD" id="cd06845">
    <property type="entry name" value="Bcl-2_like"/>
    <property type="match status" value="1"/>
</dbReference>
<dbReference type="PANTHER" id="PTHR11256">
    <property type="entry name" value="BCL-2 RELATED"/>
    <property type="match status" value="1"/>
</dbReference>
<keyword evidence="10" id="KW-1185">Reference proteome</keyword>
<proteinExistence type="inferred from homology"/>
<evidence type="ECO:0000256" key="4">
    <source>
        <dbReference type="ARBA" id="ARBA00022703"/>
    </source>
</evidence>
<dbReference type="AlphaFoldDB" id="A0A913XI90"/>
<dbReference type="PANTHER" id="PTHR11256:SF47">
    <property type="entry name" value="BCL-2-LIKE PROTEIN 10"/>
    <property type="match status" value="1"/>
</dbReference>
<feature type="transmembrane region" description="Helical" evidence="7">
    <location>
        <begin position="163"/>
        <end position="185"/>
    </location>
</feature>
<evidence type="ECO:0000256" key="1">
    <source>
        <dbReference type="ARBA" id="ARBA00004308"/>
    </source>
</evidence>
<dbReference type="InterPro" id="IPR002475">
    <property type="entry name" value="Bcl2-like"/>
</dbReference>
<name>A0A913XI90_EXADI</name>
<dbReference type="PROSITE" id="PS50062">
    <property type="entry name" value="BCL2_FAMILY"/>
    <property type="match status" value="1"/>
</dbReference>
<dbReference type="GO" id="GO:0042981">
    <property type="term" value="P:regulation of apoptotic process"/>
    <property type="evidence" value="ECO:0007669"/>
    <property type="project" value="InterPro"/>
</dbReference>
<dbReference type="GeneID" id="110243117"/>
<dbReference type="GO" id="GO:0005741">
    <property type="term" value="C:mitochondrial outer membrane"/>
    <property type="evidence" value="ECO:0007669"/>
    <property type="project" value="TreeGrafter"/>
</dbReference>
<evidence type="ECO:0000259" key="8">
    <source>
        <dbReference type="SMART" id="SM00337"/>
    </source>
</evidence>
<keyword evidence="4" id="KW-0053">Apoptosis</keyword>
<dbReference type="RefSeq" id="XP_020904837.1">
    <property type="nucleotide sequence ID" value="XM_021049178.2"/>
</dbReference>
<feature type="domain" description="Bcl-2 Bcl-2 homology region 1-3" evidence="8">
    <location>
        <begin position="47"/>
        <end position="145"/>
    </location>
</feature>
<evidence type="ECO:0000313" key="10">
    <source>
        <dbReference type="Proteomes" id="UP000887567"/>
    </source>
</evidence>
<dbReference type="GO" id="GO:0097192">
    <property type="term" value="P:extrinsic apoptotic signaling pathway in absence of ligand"/>
    <property type="evidence" value="ECO:0007669"/>
    <property type="project" value="TreeGrafter"/>
</dbReference>
<dbReference type="SMART" id="SM00337">
    <property type="entry name" value="BCL"/>
    <property type="match status" value="1"/>
</dbReference>
<keyword evidence="3 7" id="KW-0812">Transmembrane</keyword>
<evidence type="ECO:0000256" key="6">
    <source>
        <dbReference type="ARBA" id="ARBA00023136"/>
    </source>
</evidence>
<dbReference type="Gene3D" id="1.10.437.10">
    <property type="entry name" value="Blc2-like"/>
    <property type="match status" value="1"/>
</dbReference>
<keyword evidence="5 7" id="KW-1133">Transmembrane helix</keyword>
<organism evidence="9 10">
    <name type="scientific">Exaiptasia diaphana</name>
    <name type="common">Tropical sea anemone</name>
    <name type="synonym">Aiptasia pulchella</name>
    <dbReference type="NCBI Taxonomy" id="2652724"/>
    <lineage>
        <taxon>Eukaryota</taxon>
        <taxon>Metazoa</taxon>
        <taxon>Cnidaria</taxon>
        <taxon>Anthozoa</taxon>
        <taxon>Hexacorallia</taxon>
        <taxon>Actiniaria</taxon>
        <taxon>Aiptasiidae</taxon>
        <taxon>Exaiptasia</taxon>
    </lineage>
</organism>
<dbReference type="InterPro" id="IPR036834">
    <property type="entry name" value="Bcl-2-like_sf"/>
</dbReference>
<protein>
    <recommendedName>
        <fullName evidence="8">Bcl-2 Bcl-2 homology region 1-3 domain-containing protein</fullName>
    </recommendedName>
</protein>
<dbReference type="OMA" id="FEDSINW"/>
<dbReference type="GO" id="GO:0008630">
    <property type="term" value="P:intrinsic apoptotic signaling pathway in response to DNA damage"/>
    <property type="evidence" value="ECO:0007669"/>
    <property type="project" value="TreeGrafter"/>
</dbReference>
<dbReference type="GO" id="GO:0001836">
    <property type="term" value="P:release of cytochrome c from mitochondria"/>
    <property type="evidence" value="ECO:0007669"/>
    <property type="project" value="TreeGrafter"/>
</dbReference>
<evidence type="ECO:0000256" key="7">
    <source>
        <dbReference type="SAM" id="Phobius"/>
    </source>
</evidence>
<keyword evidence="6 7" id="KW-0472">Membrane</keyword>
<comment type="similarity">
    <text evidence="2">Belongs to the Bcl-2 family.</text>
</comment>
<accession>A0A913XI90</accession>
<dbReference type="SUPFAM" id="SSF56854">
    <property type="entry name" value="Bcl-2 inhibitors of programmed cell death"/>
    <property type="match status" value="1"/>
</dbReference>
<reference evidence="9" key="1">
    <citation type="submission" date="2022-11" db="UniProtKB">
        <authorList>
            <consortium name="EnsemblMetazoa"/>
        </authorList>
    </citation>
    <scope>IDENTIFICATION</scope>
</reference>